<feature type="region of interest" description="Disordered" evidence="1">
    <location>
        <begin position="68"/>
        <end position="103"/>
    </location>
</feature>
<accession>A0A9E7F9K0</accession>
<protein>
    <submittedName>
        <fullName evidence="2">50S ribosomal protein L35</fullName>
    </submittedName>
</protein>
<dbReference type="AlphaFoldDB" id="A0A9E7F9K0"/>
<gene>
    <name evidence="2" type="ORF">MUK42_01460</name>
</gene>
<feature type="compositionally biased region" description="Basic residues" evidence="1">
    <location>
        <begin position="12"/>
        <end position="23"/>
    </location>
</feature>
<feature type="compositionally biased region" description="Polar residues" evidence="1">
    <location>
        <begin position="71"/>
        <end position="80"/>
    </location>
</feature>
<dbReference type="OrthoDB" id="162638at2759"/>
<name>A0A9E7F9K0_9LILI</name>
<evidence type="ECO:0000313" key="3">
    <source>
        <dbReference type="Proteomes" id="UP001055439"/>
    </source>
</evidence>
<feature type="region of interest" description="Disordered" evidence="1">
    <location>
        <begin position="1"/>
        <end position="38"/>
    </location>
</feature>
<dbReference type="EMBL" id="CP097505">
    <property type="protein sequence ID" value="URD92254.1"/>
    <property type="molecule type" value="Genomic_DNA"/>
</dbReference>
<keyword evidence="2" id="KW-0687">Ribonucleoprotein</keyword>
<keyword evidence="3" id="KW-1185">Reference proteome</keyword>
<dbReference type="Proteomes" id="UP001055439">
    <property type="component" value="Chromosome 3"/>
</dbReference>
<organism evidence="2 3">
    <name type="scientific">Musa troglodytarum</name>
    <name type="common">fe'i banana</name>
    <dbReference type="NCBI Taxonomy" id="320322"/>
    <lineage>
        <taxon>Eukaryota</taxon>
        <taxon>Viridiplantae</taxon>
        <taxon>Streptophyta</taxon>
        <taxon>Embryophyta</taxon>
        <taxon>Tracheophyta</taxon>
        <taxon>Spermatophyta</taxon>
        <taxon>Magnoliopsida</taxon>
        <taxon>Liliopsida</taxon>
        <taxon>Zingiberales</taxon>
        <taxon>Musaceae</taxon>
        <taxon>Musa</taxon>
    </lineage>
</organism>
<reference evidence="2" key="1">
    <citation type="submission" date="2022-05" db="EMBL/GenBank/DDBJ databases">
        <title>The Musa troglodytarum L. genome provides insights into the mechanism of non-climacteric behaviour and enrichment of carotenoids.</title>
        <authorList>
            <person name="Wang J."/>
        </authorList>
    </citation>
    <scope>NUCLEOTIDE SEQUENCE</scope>
    <source>
        <tissue evidence="2">Leaf</tissue>
    </source>
</reference>
<sequence>MPFVKMLNPTMKNKKKSVIRKRSRAEQRQHTDNMASSSLCVVRSSPLYPPPLRFSNGVRRSPSPMALSLKNKLSSSTVMSGSPLPRRRDPFPIPSSPSSQKPSALTVFAAKGYKIKTHKHPVNKNDYDYVIGASPYLKVNRHAT</sequence>
<evidence type="ECO:0000313" key="2">
    <source>
        <dbReference type="EMBL" id="URD92254.1"/>
    </source>
</evidence>
<dbReference type="GO" id="GO:0005840">
    <property type="term" value="C:ribosome"/>
    <property type="evidence" value="ECO:0007669"/>
    <property type="project" value="UniProtKB-KW"/>
</dbReference>
<evidence type="ECO:0000256" key="1">
    <source>
        <dbReference type="SAM" id="MobiDB-lite"/>
    </source>
</evidence>
<keyword evidence="2" id="KW-0689">Ribosomal protein</keyword>
<proteinExistence type="predicted"/>